<dbReference type="Proteomes" id="UP001064048">
    <property type="component" value="Chromosome 4"/>
</dbReference>
<comment type="caution">
    <text evidence="1">The sequence shown here is derived from an EMBL/GenBank/DDBJ whole genome shotgun (WGS) entry which is preliminary data.</text>
</comment>
<gene>
    <name evidence="1" type="ORF">MSG28_002763</name>
</gene>
<dbReference type="EMBL" id="CM046104">
    <property type="protein sequence ID" value="KAI8424175.1"/>
    <property type="molecule type" value="Genomic_DNA"/>
</dbReference>
<proteinExistence type="predicted"/>
<reference evidence="1 2" key="1">
    <citation type="journal article" date="2022" name="Genome Biol. Evol.">
        <title>The Spruce Budworm Genome: Reconstructing the Evolutionary History of Antifreeze Proteins.</title>
        <authorList>
            <person name="Beliveau C."/>
            <person name="Gagne P."/>
            <person name="Picq S."/>
            <person name="Vernygora O."/>
            <person name="Keeling C.I."/>
            <person name="Pinkney K."/>
            <person name="Doucet D."/>
            <person name="Wen F."/>
            <person name="Johnston J.S."/>
            <person name="Maaroufi H."/>
            <person name="Boyle B."/>
            <person name="Laroche J."/>
            <person name="Dewar K."/>
            <person name="Juretic N."/>
            <person name="Blackburn G."/>
            <person name="Nisole A."/>
            <person name="Brunet B."/>
            <person name="Brandao M."/>
            <person name="Lumley L."/>
            <person name="Duan J."/>
            <person name="Quan G."/>
            <person name="Lucarotti C.J."/>
            <person name="Roe A.D."/>
            <person name="Sperling F.A.H."/>
            <person name="Levesque R.C."/>
            <person name="Cusson M."/>
        </authorList>
    </citation>
    <scope>NUCLEOTIDE SEQUENCE [LARGE SCALE GENOMIC DNA]</scope>
    <source>
        <strain evidence="1">Glfc:IPQL:Cfum</strain>
    </source>
</reference>
<accession>A0ACC0JJ68</accession>
<name>A0ACC0JJ68_CHOFU</name>
<organism evidence="1 2">
    <name type="scientific">Choristoneura fumiferana</name>
    <name type="common">Spruce budworm moth</name>
    <name type="synonym">Archips fumiferana</name>
    <dbReference type="NCBI Taxonomy" id="7141"/>
    <lineage>
        <taxon>Eukaryota</taxon>
        <taxon>Metazoa</taxon>
        <taxon>Ecdysozoa</taxon>
        <taxon>Arthropoda</taxon>
        <taxon>Hexapoda</taxon>
        <taxon>Insecta</taxon>
        <taxon>Pterygota</taxon>
        <taxon>Neoptera</taxon>
        <taxon>Endopterygota</taxon>
        <taxon>Lepidoptera</taxon>
        <taxon>Glossata</taxon>
        <taxon>Ditrysia</taxon>
        <taxon>Tortricoidea</taxon>
        <taxon>Tortricidae</taxon>
        <taxon>Tortricinae</taxon>
        <taxon>Choristoneura</taxon>
    </lineage>
</organism>
<sequence>MKKEWSEELAMFAQRWVDQCDGVIRPDREDFCRDLADTKVGQNIATVTGYSPGLNVKSFVEIWFIQALDYTGSIDDKGTMVDRLVCNFAPRGNIQGKPVYTIGYPATQCKDDFQGDESFTGLCRPMPTKSKETTLPPAVSSLLRILNPPNRLIKHDNIDPIQNDAKDEESTDDGVLGIGHQKIRHAPNQTHFN</sequence>
<evidence type="ECO:0000313" key="2">
    <source>
        <dbReference type="Proteomes" id="UP001064048"/>
    </source>
</evidence>
<protein>
    <submittedName>
        <fullName evidence="1">Uncharacterized protein</fullName>
    </submittedName>
</protein>
<evidence type="ECO:0000313" key="1">
    <source>
        <dbReference type="EMBL" id="KAI8424175.1"/>
    </source>
</evidence>
<keyword evidence="2" id="KW-1185">Reference proteome</keyword>